<dbReference type="AlphaFoldDB" id="A0A0D3IPR9"/>
<dbReference type="EnsemblProtists" id="EOD13254">
    <property type="protein sequence ID" value="EOD13254"/>
    <property type="gene ID" value="EMIHUDRAFT_256918"/>
</dbReference>
<feature type="region of interest" description="Disordered" evidence="1">
    <location>
        <begin position="51"/>
        <end position="83"/>
    </location>
</feature>
<dbReference type="GeneID" id="17259405"/>
<protein>
    <submittedName>
        <fullName evidence="2">Uncharacterized protein</fullName>
    </submittedName>
</protein>
<keyword evidence="3" id="KW-1185">Reference proteome</keyword>
<name>A0A0D3IPR9_EMIH1</name>
<sequence>MLAAATAAFIAAGSRWALDVILVAPQEKTLRNKRIEIHLRDKDRIQIHFHGSHSSRPASAPVPAPVPAPAPTPAPTPAPATAAPAKKLAAPAYHCDDLATDLVDVKHRQLKPRCDKGAEAQGAFVGQTWVPSAGCYVAVPTRQEVAQVMKGQWVHVLGGSNMLLFVAAIAKLVQRDVLQQWDIRLQSHPCEAFDLIWRVRPDGTLQQLVRHYKSNKRPPSTGKEPSYYNATLNGEHVPEYDGDLLRITWWHAVGEDGPILGWRRCAFSSSYQACHVRNVAARLRRRSAAG</sequence>
<organism evidence="2 3">
    <name type="scientific">Emiliania huxleyi (strain CCMP1516)</name>
    <dbReference type="NCBI Taxonomy" id="280463"/>
    <lineage>
        <taxon>Eukaryota</taxon>
        <taxon>Haptista</taxon>
        <taxon>Haptophyta</taxon>
        <taxon>Prymnesiophyceae</taxon>
        <taxon>Isochrysidales</taxon>
        <taxon>Noelaerhabdaceae</taxon>
        <taxon>Emiliania</taxon>
    </lineage>
</organism>
<reference evidence="3" key="1">
    <citation type="journal article" date="2013" name="Nature">
        <title>Pan genome of the phytoplankton Emiliania underpins its global distribution.</title>
        <authorList>
            <person name="Read B.A."/>
            <person name="Kegel J."/>
            <person name="Klute M.J."/>
            <person name="Kuo A."/>
            <person name="Lefebvre S.C."/>
            <person name="Maumus F."/>
            <person name="Mayer C."/>
            <person name="Miller J."/>
            <person name="Monier A."/>
            <person name="Salamov A."/>
            <person name="Young J."/>
            <person name="Aguilar M."/>
            <person name="Claverie J.M."/>
            <person name="Frickenhaus S."/>
            <person name="Gonzalez K."/>
            <person name="Herman E.K."/>
            <person name="Lin Y.C."/>
            <person name="Napier J."/>
            <person name="Ogata H."/>
            <person name="Sarno A.F."/>
            <person name="Shmutz J."/>
            <person name="Schroeder D."/>
            <person name="de Vargas C."/>
            <person name="Verret F."/>
            <person name="von Dassow P."/>
            <person name="Valentin K."/>
            <person name="Van de Peer Y."/>
            <person name="Wheeler G."/>
            <person name="Dacks J.B."/>
            <person name="Delwiche C.F."/>
            <person name="Dyhrman S.T."/>
            <person name="Glockner G."/>
            <person name="John U."/>
            <person name="Richards T."/>
            <person name="Worden A.Z."/>
            <person name="Zhang X."/>
            <person name="Grigoriev I.V."/>
            <person name="Allen A.E."/>
            <person name="Bidle K."/>
            <person name="Borodovsky M."/>
            <person name="Bowler C."/>
            <person name="Brownlee C."/>
            <person name="Cock J.M."/>
            <person name="Elias M."/>
            <person name="Gladyshev V.N."/>
            <person name="Groth M."/>
            <person name="Guda C."/>
            <person name="Hadaegh A."/>
            <person name="Iglesias-Rodriguez M.D."/>
            <person name="Jenkins J."/>
            <person name="Jones B.M."/>
            <person name="Lawson T."/>
            <person name="Leese F."/>
            <person name="Lindquist E."/>
            <person name="Lobanov A."/>
            <person name="Lomsadze A."/>
            <person name="Malik S.B."/>
            <person name="Marsh M.E."/>
            <person name="Mackinder L."/>
            <person name="Mock T."/>
            <person name="Mueller-Roeber B."/>
            <person name="Pagarete A."/>
            <person name="Parker M."/>
            <person name="Probert I."/>
            <person name="Quesneville H."/>
            <person name="Raines C."/>
            <person name="Rensing S.A."/>
            <person name="Riano-Pachon D.M."/>
            <person name="Richier S."/>
            <person name="Rokitta S."/>
            <person name="Shiraiwa Y."/>
            <person name="Soanes D.M."/>
            <person name="van der Giezen M."/>
            <person name="Wahlund T.M."/>
            <person name="Williams B."/>
            <person name="Wilson W."/>
            <person name="Wolfe G."/>
            <person name="Wurch L.L."/>
        </authorList>
    </citation>
    <scope>NUCLEOTIDE SEQUENCE</scope>
</reference>
<proteinExistence type="predicted"/>
<accession>A0A0D3IPR9</accession>
<dbReference type="KEGG" id="ehx:EMIHUDRAFT_256918"/>
<dbReference type="Proteomes" id="UP000013827">
    <property type="component" value="Unassembled WGS sequence"/>
</dbReference>
<dbReference type="HOGENOM" id="CLU_961182_0_0_1"/>
<evidence type="ECO:0000256" key="1">
    <source>
        <dbReference type="SAM" id="MobiDB-lite"/>
    </source>
</evidence>
<feature type="compositionally biased region" description="Pro residues" evidence="1">
    <location>
        <begin position="60"/>
        <end position="78"/>
    </location>
</feature>
<evidence type="ECO:0000313" key="3">
    <source>
        <dbReference type="Proteomes" id="UP000013827"/>
    </source>
</evidence>
<evidence type="ECO:0000313" key="2">
    <source>
        <dbReference type="EnsemblProtists" id="EOD13254"/>
    </source>
</evidence>
<reference evidence="2" key="2">
    <citation type="submission" date="2024-10" db="UniProtKB">
        <authorList>
            <consortium name="EnsemblProtists"/>
        </authorList>
    </citation>
    <scope>IDENTIFICATION</scope>
</reference>
<dbReference type="PaxDb" id="2903-EOD13254"/>
<dbReference type="RefSeq" id="XP_005765683.1">
    <property type="nucleotide sequence ID" value="XM_005765626.1"/>
</dbReference>